<name>A0ABV2T3B0_9BACT</name>
<evidence type="ECO:0000259" key="2">
    <source>
        <dbReference type="Pfam" id="PF04773"/>
    </source>
</evidence>
<proteinExistence type="predicted"/>
<protein>
    <submittedName>
        <fullName evidence="4">FecR domain-containing protein</fullName>
    </submittedName>
</protein>
<feature type="domain" description="FecR protein" evidence="2">
    <location>
        <begin position="187"/>
        <end position="283"/>
    </location>
</feature>
<sequence>MHQTNKRIAELFDRWYNNKSTAAEKAELIRLLKTASAEKDLYPLLEEAWNKETTTTAYGTGREDALIQQILTRYPAVREPAPVSRMRYLRRWWAAAAVLVLLGTGLYFWQQQGTHPAPVSSSPPLSHDILPGTTGAILTLANGEQVVLDSLQDGVVAAQHGTQTILANGQLSYNQLSPTADTVSYNTLSTPKGRQFRVMLPDSTIVWLNASSSLTYPTVFTGQERKVSVSGEAYFEVAKNRKMPFRVHLPASVKIEVLGTHFNVNAYADEASVKTTLLEGRVRVITDNAQAVMLPGQQAQVSRTSPAHSPAQINIIAADTEQIMAWKNGLFNFENAGLEEVMRQLARWYDIEVVYENGIPDIHFAGEMNRNISLTGLLKILEKTGVHFRIENGRRLVVLH</sequence>
<comment type="caution">
    <text evidence="4">The sequence shown here is derived from an EMBL/GenBank/DDBJ whole genome shotgun (WGS) entry which is preliminary data.</text>
</comment>
<reference evidence="4 5" key="1">
    <citation type="submission" date="2024-06" db="EMBL/GenBank/DDBJ databases">
        <title>Chitinophaga defluvii sp. nov., isolated from municipal sewage.</title>
        <authorList>
            <person name="Zhang L."/>
        </authorList>
    </citation>
    <scope>NUCLEOTIDE SEQUENCE [LARGE SCALE GENOMIC DNA]</scope>
    <source>
        <strain evidence="4 5">H8</strain>
    </source>
</reference>
<dbReference type="Pfam" id="PF04773">
    <property type="entry name" value="FecR"/>
    <property type="match status" value="1"/>
</dbReference>
<accession>A0ABV2T3B0</accession>
<dbReference type="InterPro" id="IPR012373">
    <property type="entry name" value="Ferrdict_sens_TM"/>
</dbReference>
<dbReference type="RefSeq" id="WP_354659261.1">
    <property type="nucleotide sequence ID" value="NZ_JBEXAC010000001.1"/>
</dbReference>
<dbReference type="PANTHER" id="PTHR30273:SF2">
    <property type="entry name" value="PROTEIN FECR"/>
    <property type="match status" value="1"/>
</dbReference>
<dbReference type="PANTHER" id="PTHR30273">
    <property type="entry name" value="PERIPLASMIC SIGNAL SENSOR AND SIGMA FACTOR ACTIVATOR FECR-RELATED"/>
    <property type="match status" value="1"/>
</dbReference>
<dbReference type="Pfam" id="PF16344">
    <property type="entry name" value="FecR_C"/>
    <property type="match status" value="1"/>
</dbReference>
<dbReference type="InterPro" id="IPR032508">
    <property type="entry name" value="FecR_C"/>
</dbReference>
<gene>
    <name evidence="4" type="ORF">ABR189_04540</name>
</gene>
<dbReference type="Proteomes" id="UP001549749">
    <property type="component" value="Unassembled WGS sequence"/>
</dbReference>
<evidence type="ECO:0000313" key="4">
    <source>
        <dbReference type="EMBL" id="MET6996619.1"/>
    </source>
</evidence>
<dbReference type="EMBL" id="JBEXAC010000001">
    <property type="protein sequence ID" value="MET6996619.1"/>
    <property type="molecule type" value="Genomic_DNA"/>
</dbReference>
<evidence type="ECO:0000256" key="1">
    <source>
        <dbReference type="SAM" id="Phobius"/>
    </source>
</evidence>
<evidence type="ECO:0000259" key="3">
    <source>
        <dbReference type="Pfam" id="PF16344"/>
    </source>
</evidence>
<keyword evidence="1" id="KW-0472">Membrane</keyword>
<dbReference type="Gene3D" id="3.55.50.30">
    <property type="match status" value="1"/>
</dbReference>
<keyword evidence="1" id="KW-1133">Transmembrane helix</keyword>
<dbReference type="Gene3D" id="2.60.120.1440">
    <property type="match status" value="1"/>
</dbReference>
<feature type="domain" description="Protein FecR C-terminal" evidence="3">
    <location>
        <begin position="331"/>
        <end position="394"/>
    </location>
</feature>
<keyword evidence="5" id="KW-1185">Reference proteome</keyword>
<feature type="transmembrane region" description="Helical" evidence="1">
    <location>
        <begin position="92"/>
        <end position="109"/>
    </location>
</feature>
<keyword evidence="1" id="KW-0812">Transmembrane</keyword>
<dbReference type="InterPro" id="IPR006860">
    <property type="entry name" value="FecR"/>
</dbReference>
<organism evidence="4 5">
    <name type="scientific">Chitinophaga defluvii</name>
    <dbReference type="NCBI Taxonomy" id="3163343"/>
    <lineage>
        <taxon>Bacteria</taxon>
        <taxon>Pseudomonadati</taxon>
        <taxon>Bacteroidota</taxon>
        <taxon>Chitinophagia</taxon>
        <taxon>Chitinophagales</taxon>
        <taxon>Chitinophagaceae</taxon>
        <taxon>Chitinophaga</taxon>
    </lineage>
</organism>
<evidence type="ECO:0000313" key="5">
    <source>
        <dbReference type="Proteomes" id="UP001549749"/>
    </source>
</evidence>